<feature type="binding site" evidence="7">
    <location>
        <begin position="355"/>
        <end position="359"/>
    </location>
    <ligand>
        <name>FMN</name>
        <dbReference type="ChEBI" id="CHEBI:58210"/>
    </ligand>
</feature>
<keyword evidence="11" id="KW-1185">Reference proteome</keyword>
<evidence type="ECO:0000256" key="2">
    <source>
        <dbReference type="ARBA" id="ARBA00022630"/>
    </source>
</evidence>
<dbReference type="InterPro" id="IPR037396">
    <property type="entry name" value="FMN_HAD"/>
</dbReference>
<feature type="binding site" evidence="7">
    <location>
        <position position="327"/>
    </location>
    <ligand>
        <name>glyoxylate</name>
        <dbReference type="ChEBI" id="CHEBI:36655"/>
    </ligand>
</feature>
<proteinExistence type="inferred from homology"/>
<organism evidence="10 11">
    <name type="scientific">Auraticoccus monumenti</name>
    <dbReference type="NCBI Taxonomy" id="675864"/>
    <lineage>
        <taxon>Bacteria</taxon>
        <taxon>Bacillati</taxon>
        <taxon>Actinomycetota</taxon>
        <taxon>Actinomycetes</taxon>
        <taxon>Propionibacteriales</taxon>
        <taxon>Propionibacteriaceae</taxon>
        <taxon>Auraticoccus</taxon>
    </lineage>
</organism>
<accession>A0A1G6XXH8</accession>
<evidence type="ECO:0000256" key="5">
    <source>
        <dbReference type="ARBA" id="ARBA00024042"/>
    </source>
</evidence>
<evidence type="ECO:0000256" key="1">
    <source>
        <dbReference type="ARBA" id="ARBA00001917"/>
    </source>
</evidence>
<dbReference type="FunFam" id="3.20.20.70:FF:000029">
    <property type="entry name" value="L-lactate dehydrogenase"/>
    <property type="match status" value="1"/>
</dbReference>
<feature type="binding site" evidence="7">
    <location>
        <begin position="130"/>
        <end position="132"/>
    </location>
    <ligand>
        <name>FMN</name>
        <dbReference type="ChEBI" id="CHEBI:58210"/>
    </ligand>
</feature>
<keyword evidence="4" id="KW-0560">Oxidoreductase</keyword>
<dbReference type="Proteomes" id="UP000198546">
    <property type="component" value="Chromosome i"/>
</dbReference>
<evidence type="ECO:0000256" key="7">
    <source>
        <dbReference type="PIRSR" id="PIRSR000138-2"/>
    </source>
</evidence>
<dbReference type="SUPFAM" id="SSF51395">
    <property type="entry name" value="FMN-linked oxidoreductases"/>
    <property type="match status" value="1"/>
</dbReference>
<sequence length="428" mass="46240">MSEEVPTSVVPDAAPVRRRSAPVPTRRRLPRWRDVEPFLVTRPWHREAAERRLGRCVTVDDVERLARRRVPGAVFDYVHSGAESEVSLDRNREAFRSLELRPTSYGQVGDPDTSSTVLGRRVPFPLALAPTGYTRLSHHSGERAVAAAAAAAGVPYTLSTYGTTSIGDVAAAAPQGRNWYQFYVMADRAVSEQHLREAKAHGYEAAMMTIDTSTTGLKVKDVRNGFAIPPQLTARTFADLARHPGWVANILTTEPLRFATFPEGSPYGRWGMSNVLREQGLRPSDVTWLKEAWGGPVVVKGVLSVEDAIQSVDAGADAVVLSNHGGRQLDRSPVPLELLPAVVDAVGDRAEVYIDSGVRSGADVVAALALGATAALIGRPYLYGLMVGGQAGVDTVIDILASEMVRTMSLLGVSTIAELGPQHVRLRR</sequence>
<keyword evidence="2 7" id="KW-0285">Flavoprotein</keyword>
<dbReference type="RefSeq" id="WP_090592587.1">
    <property type="nucleotide sequence ID" value="NZ_LT629688.1"/>
</dbReference>
<feature type="region of interest" description="Disordered" evidence="8">
    <location>
        <begin position="1"/>
        <end position="22"/>
    </location>
</feature>
<dbReference type="PANTHER" id="PTHR10578:SF107">
    <property type="entry name" value="2-HYDROXYACID OXIDASE 1"/>
    <property type="match status" value="1"/>
</dbReference>
<feature type="binding site" evidence="7">
    <location>
        <position position="322"/>
    </location>
    <ligand>
        <name>FMN</name>
        <dbReference type="ChEBI" id="CHEBI:58210"/>
    </ligand>
</feature>
<dbReference type="EMBL" id="LT629688">
    <property type="protein sequence ID" value="SDD82800.1"/>
    <property type="molecule type" value="Genomic_DNA"/>
</dbReference>
<feature type="binding site" evidence="7">
    <location>
        <position position="324"/>
    </location>
    <ligand>
        <name>glyoxylate</name>
        <dbReference type="ChEBI" id="CHEBI:36655"/>
    </ligand>
</feature>
<feature type="binding site" evidence="7">
    <location>
        <position position="77"/>
    </location>
    <ligand>
        <name>glyoxylate</name>
        <dbReference type="ChEBI" id="CHEBI:36655"/>
    </ligand>
</feature>
<dbReference type="STRING" id="675864.SAMN04489747_1837"/>
<evidence type="ECO:0000259" key="9">
    <source>
        <dbReference type="PROSITE" id="PS51349"/>
    </source>
</evidence>
<comment type="similarity">
    <text evidence="5">Belongs to the FMN-dependent alpha-hydroxy acid dehydrogenase family.</text>
</comment>
<dbReference type="Pfam" id="PF01070">
    <property type="entry name" value="FMN_dh"/>
    <property type="match status" value="1"/>
</dbReference>
<dbReference type="InterPro" id="IPR012133">
    <property type="entry name" value="Alpha-hydoxy_acid_DH_FMN"/>
</dbReference>
<dbReference type="GO" id="GO:0016614">
    <property type="term" value="F:oxidoreductase activity, acting on CH-OH group of donors"/>
    <property type="evidence" value="ECO:0007669"/>
    <property type="project" value="UniProtKB-ARBA"/>
</dbReference>
<dbReference type="GO" id="GO:0010181">
    <property type="term" value="F:FMN binding"/>
    <property type="evidence" value="ECO:0007669"/>
    <property type="project" value="InterPro"/>
</dbReference>
<evidence type="ECO:0000256" key="8">
    <source>
        <dbReference type="SAM" id="MobiDB-lite"/>
    </source>
</evidence>
<feature type="active site" description="Proton acceptor" evidence="6">
    <location>
        <position position="324"/>
    </location>
</feature>
<feature type="binding site" evidence="7">
    <location>
        <begin position="378"/>
        <end position="379"/>
    </location>
    <ligand>
        <name>FMN</name>
        <dbReference type="ChEBI" id="CHEBI:58210"/>
    </ligand>
</feature>
<dbReference type="PROSITE" id="PS00557">
    <property type="entry name" value="FMN_HYDROXY_ACID_DH_1"/>
    <property type="match status" value="1"/>
</dbReference>
<feature type="binding site" evidence="7">
    <location>
        <position position="183"/>
    </location>
    <ligand>
        <name>glyoxylate</name>
        <dbReference type="ChEBI" id="CHEBI:36655"/>
    </ligand>
</feature>
<dbReference type="InterPro" id="IPR008259">
    <property type="entry name" value="FMN_hydac_DH_AS"/>
</dbReference>
<dbReference type="PANTHER" id="PTHR10578">
    <property type="entry name" value="S -2-HYDROXY-ACID OXIDASE-RELATED"/>
    <property type="match status" value="1"/>
</dbReference>
<gene>
    <name evidence="10" type="ORF">SAMN04489747_1837</name>
</gene>
<feature type="binding site" evidence="7">
    <location>
        <position position="209"/>
    </location>
    <ligand>
        <name>FMN</name>
        <dbReference type="ChEBI" id="CHEBI:58210"/>
    </ligand>
</feature>
<dbReference type="CDD" id="cd02809">
    <property type="entry name" value="alpha_hydroxyacid_oxid_FMN"/>
    <property type="match status" value="1"/>
</dbReference>
<evidence type="ECO:0000256" key="4">
    <source>
        <dbReference type="ARBA" id="ARBA00023002"/>
    </source>
</evidence>
<reference evidence="10 11" key="1">
    <citation type="submission" date="2016-10" db="EMBL/GenBank/DDBJ databases">
        <authorList>
            <person name="de Groot N.N."/>
        </authorList>
    </citation>
    <scope>NUCLEOTIDE SEQUENCE [LARGE SCALE GENOMIC DNA]</scope>
    <source>
        <strain evidence="10 11">MON 2.2</strain>
    </source>
</reference>
<dbReference type="PIRSF" id="PIRSF000138">
    <property type="entry name" value="Al-hdrx_acd_dh"/>
    <property type="match status" value="1"/>
</dbReference>
<feature type="binding site" evidence="7">
    <location>
        <position position="181"/>
    </location>
    <ligand>
        <name>FMN</name>
        <dbReference type="ChEBI" id="CHEBI:58210"/>
    </ligand>
</feature>
<evidence type="ECO:0000313" key="10">
    <source>
        <dbReference type="EMBL" id="SDD82800.1"/>
    </source>
</evidence>
<dbReference type="InterPro" id="IPR000262">
    <property type="entry name" value="FMN-dep_DH"/>
</dbReference>
<dbReference type="AlphaFoldDB" id="A0A1G6XXH8"/>
<evidence type="ECO:0000313" key="11">
    <source>
        <dbReference type="Proteomes" id="UP000198546"/>
    </source>
</evidence>
<keyword evidence="3 7" id="KW-0288">FMN</keyword>
<evidence type="ECO:0000256" key="6">
    <source>
        <dbReference type="PIRSR" id="PIRSR000138-1"/>
    </source>
</evidence>
<protein>
    <submittedName>
        <fullName evidence="10">L-lactate dehydrogenase (Cytochrome)</fullName>
    </submittedName>
</protein>
<feature type="binding site" evidence="7">
    <location>
        <position position="159"/>
    </location>
    <ligand>
        <name>FMN</name>
        <dbReference type="ChEBI" id="CHEBI:58210"/>
    </ligand>
</feature>
<comment type="cofactor">
    <cofactor evidence="1">
        <name>FMN</name>
        <dbReference type="ChEBI" id="CHEBI:58210"/>
    </cofactor>
</comment>
<dbReference type="Gene3D" id="3.20.20.70">
    <property type="entry name" value="Aldolase class I"/>
    <property type="match status" value="1"/>
</dbReference>
<feature type="domain" description="FMN hydroxy acid dehydrogenase" evidence="9">
    <location>
        <begin position="51"/>
        <end position="428"/>
    </location>
</feature>
<evidence type="ECO:0000256" key="3">
    <source>
        <dbReference type="ARBA" id="ARBA00022643"/>
    </source>
</evidence>
<dbReference type="PROSITE" id="PS51349">
    <property type="entry name" value="FMN_HYDROXY_ACID_DH_2"/>
    <property type="match status" value="1"/>
</dbReference>
<feature type="binding site" evidence="7">
    <location>
        <position position="300"/>
    </location>
    <ligand>
        <name>FMN</name>
        <dbReference type="ChEBI" id="CHEBI:58210"/>
    </ligand>
</feature>
<dbReference type="InterPro" id="IPR013785">
    <property type="entry name" value="Aldolase_TIM"/>
</dbReference>
<name>A0A1G6XXH8_9ACTN</name>
<dbReference type="OrthoDB" id="9770452at2"/>